<dbReference type="AlphaFoldDB" id="A0A428XY58"/>
<feature type="region of interest" description="Disordered" evidence="1">
    <location>
        <begin position="78"/>
        <end position="104"/>
    </location>
</feature>
<dbReference type="InterPro" id="IPR023346">
    <property type="entry name" value="Lysozyme-like_dom_sf"/>
</dbReference>
<evidence type="ECO:0000259" key="3">
    <source>
        <dbReference type="Pfam" id="PF13406"/>
    </source>
</evidence>
<dbReference type="EMBL" id="QHKI01000120">
    <property type="protein sequence ID" value="RSM60142.1"/>
    <property type="molecule type" value="Genomic_DNA"/>
</dbReference>
<comment type="caution">
    <text evidence="4">The sequence shown here is derived from an EMBL/GenBank/DDBJ whole genome shotgun (WGS) entry which is preliminary data.</text>
</comment>
<gene>
    <name evidence="4" type="ORF">DMH04_54535</name>
</gene>
<protein>
    <submittedName>
        <fullName evidence="4">Murein transglycosylase</fullName>
    </submittedName>
</protein>
<dbReference type="GO" id="GO:0008933">
    <property type="term" value="F:peptidoglycan lytic transglycosylase activity"/>
    <property type="evidence" value="ECO:0007669"/>
    <property type="project" value="TreeGrafter"/>
</dbReference>
<dbReference type="SUPFAM" id="SSF53955">
    <property type="entry name" value="Lysozyme-like"/>
    <property type="match status" value="1"/>
</dbReference>
<dbReference type="CDD" id="cd13399">
    <property type="entry name" value="Slt35-like"/>
    <property type="match status" value="1"/>
</dbReference>
<reference evidence="4 5" key="1">
    <citation type="submission" date="2018-05" db="EMBL/GenBank/DDBJ databases">
        <title>Evolution of GPA BGCs.</title>
        <authorList>
            <person name="Waglechner N."/>
            <person name="Wright G.D."/>
        </authorList>
    </citation>
    <scope>NUCLEOTIDE SEQUENCE [LARGE SCALE GENOMIC DNA]</scope>
    <source>
        <strain evidence="4 5">A82846</strain>
    </source>
</reference>
<evidence type="ECO:0000256" key="2">
    <source>
        <dbReference type="SAM" id="Phobius"/>
    </source>
</evidence>
<dbReference type="OrthoDB" id="9796191at2"/>
<dbReference type="InterPro" id="IPR043426">
    <property type="entry name" value="MltB-like"/>
</dbReference>
<evidence type="ECO:0000256" key="1">
    <source>
        <dbReference type="SAM" id="MobiDB-lite"/>
    </source>
</evidence>
<dbReference type="Proteomes" id="UP000287547">
    <property type="component" value="Unassembled WGS sequence"/>
</dbReference>
<dbReference type="Gene3D" id="1.10.530.10">
    <property type="match status" value="1"/>
</dbReference>
<feature type="domain" description="Transglycosylase SLT" evidence="3">
    <location>
        <begin position="201"/>
        <end position="254"/>
    </location>
</feature>
<accession>A0A428XY58</accession>
<keyword evidence="2" id="KW-0472">Membrane</keyword>
<evidence type="ECO:0000313" key="5">
    <source>
        <dbReference type="Proteomes" id="UP000287547"/>
    </source>
</evidence>
<evidence type="ECO:0000313" key="4">
    <source>
        <dbReference type="EMBL" id="RSM60142.1"/>
    </source>
</evidence>
<dbReference type="Pfam" id="PF13406">
    <property type="entry name" value="SLT_2"/>
    <property type="match status" value="1"/>
</dbReference>
<sequence length="295" mass="32576">MRRPSPQPNCLSSVQPVISLRVYANCVWWASMTSSLPIAPSPPQRRRPKRRGLPKVLLMGLLVGVIVAAYLVLRDDGEEPRRRPQPFPVPELTPQANTTLPFQAPPVDLARVPELSRRMQIPERMLVAYAKAEELQRQVDPDCGISWTMLAGIGRKESFHGRINSTSINPDGTLSKPIIGVPLDGSPGFRAVKDTDNGAMDQDTTWDRAVGPMQFIPTTWKRYAVRVSGDGQPADPQQVDDAAATAARYLCEVGGNELTRPQGWWKAVLTYNESVSYARDVFSGQDAYAKAVQSQ</sequence>
<dbReference type="PANTHER" id="PTHR30163:SF8">
    <property type="entry name" value="LYTIC MUREIN TRANSGLYCOSYLASE"/>
    <property type="match status" value="1"/>
</dbReference>
<name>A0A428XY58_KIBAR</name>
<keyword evidence="2" id="KW-0812">Transmembrane</keyword>
<dbReference type="GO" id="GO:0009253">
    <property type="term" value="P:peptidoglycan catabolic process"/>
    <property type="evidence" value="ECO:0007669"/>
    <property type="project" value="TreeGrafter"/>
</dbReference>
<dbReference type="PANTHER" id="PTHR30163">
    <property type="entry name" value="MEMBRANE-BOUND LYTIC MUREIN TRANSGLYCOSYLASE B"/>
    <property type="match status" value="1"/>
</dbReference>
<feature type="transmembrane region" description="Helical" evidence="2">
    <location>
        <begin position="56"/>
        <end position="73"/>
    </location>
</feature>
<proteinExistence type="predicted"/>
<organism evidence="4 5">
    <name type="scientific">Kibdelosporangium aridum</name>
    <dbReference type="NCBI Taxonomy" id="2030"/>
    <lineage>
        <taxon>Bacteria</taxon>
        <taxon>Bacillati</taxon>
        <taxon>Actinomycetota</taxon>
        <taxon>Actinomycetes</taxon>
        <taxon>Pseudonocardiales</taxon>
        <taxon>Pseudonocardiaceae</taxon>
        <taxon>Kibdelosporangium</taxon>
    </lineage>
</organism>
<keyword evidence="2" id="KW-1133">Transmembrane helix</keyword>
<dbReference type="InterPro" id="IPR031304">
    <property type="entry name" value="SLT_2"/>
</dbReference>